<feature type="transmembrane region" description="Helical" evidence="7">
    <location>
        <begin position="217"/>
        <end position="236"/>
    </location>
</feature>
<feature type="transmembrane region" description="Helical" evidence="7">
    <location>
        <begin position="117"/>
        <end position="138"/>
    </location>
</feature>
<reference evidence="8 9" key="1">
    <citation type="journal article" date="2016" name="Nat. Commun.">
        <title>Ectomycorrhizal ecology is imprinted in the genome of the dominant symbiotic fungus Cenococcum geophilum.</title>
        <authorList>
            <consortium name="DOE Joint Genome Institute"/>
            <person name="Peter M."/>
            <person name="Kohler A."/>
            <person name="Ohm R.A."/>
            <person name="Kuo A."/>
            <person name="Krutzmann J."/>
            <person name="Morin E."/>
            <person name="Arend M."/>
            <person name="Barry K.W."/>
            <person name="Binder M."/>
            <person name="Choi C."/>
            <person name="Clum A."/>
            <person name="Copeland A."/>
            <person name="Grisel N."/>
            <person name="Haridas S."/>
            <person name="Kipfer T."/>
            <person name="LaButti K."/>
            <person name="Lindquist E."/>
            <person name="Lipzen A."/>
            <person name="Maire R."/>
            <person name="Meier B."/>
            <person name="Mihaltcheva S."/>
            <person name="Molinier V."/>
            <person name="Murat C."/>
            <person name="Poggeler S."/>
            <person name="Quandt C.A."/>
            <person name="Sperisen C."/>
            <person name="Tritt A."/>
            <person name="Tisserant E."/>
            <person name="Crous P.W."/>
            <person name="Henrissat B."/>
            <person name="Nehls U."/>
            <person name="Egli S."/>
            <person name="Spatafora J.W."/>
            <person name="Grigoriev I.V."/>
            <person name="Martin F.M."/>
        </authorList>
    </citation>
    <scope>NUCLEOTIDE SEQUENCE [LARGE SCALE GENOMIC DNA]</scope>
    <source>
        <strain evidence="8 9">CBS 459.81</strain>
    </source>
</reference>
<accession>A0A8E2JEC3</accession>
<protein>
    <submittedName>
        <fullName evidence="8">HlyIII-domain-containing protein</fullName>
    </submittedName>
</protein>
<dbReference type="PANTHER" id="PTHR20855:SF52">
    <property type="entry name" value="ADIPONECTIN RECEPTOR PROTEIN"/>
    <property type="match status" value="1"/>
</dbReference>
<dbReference type="InterPro" id="IPR004254">
    <property type="entry name" value="AdipoR/HlyIII-related"/>
</dbReference>
<evidence type="ECO:0000256" key="6">
    <source>
        <dbReference type="PIRSR" id="PIRSR604254-1"/>
    </source>
</evidence>
<proteinExistence type="inferred from homology"/>
<sequence>MASLTITLRRRKALFGISFKGKYSGKVEDNIPAPASHPRLLQYEELPVWYQDNPQVRTAYRPVSYSVSSCIHSLTYLHNETVNTYTHLIPAIFIILSMPATQLLISRYYPEATALDRFIFTLNLLSAFLTFILSSAYHTLMNHSATVSALCLRIDYAGILALILASFISGIYVGFYCHPFLQNLYWSMIATFSTIAATLVLHPSLQGQIWRSTRTTTFILTGLSGFAPIAHGLYIYGWEQMWEHSGMPFWFAEGACYGIGAWFFASRVPEKWRWGMFDIWGSSHQIFHVWVVIGAVVHLWGVWDAWGSVVSRGGWKGCMVGR</sequence>
<evidence type="ECO:0000256" key="1">
    <source>
        <dbReference type="ARBA" id="ARBA00004141"/>
    </source>
</evidence>
<evidence type="ECO:0000313" key="8">
    <source>
        <dbReference type="EMBL" id="OCK79520.1"/>
    </source>
</evidence>
<keyword evidence="6" id="KW-0479">Metal-binding</keyword>
<feature type="transmembrane region" description="Helical" evidence="7">
    <location>
        <begin position="184"/>
        <end position="205"/>
    </location>
</feature>
<comment type="subcellular location">
    <subcellularLocation>
        <location evidence="1">Membrane</location>
        <topology evidence="1">Multi-pass membrane protein</topology>
    </subcellularLocation>
</comment>
<gene>
    <name evidence="8" type="ORF">K432DRAFT_383009</name>
</gene>
<keyword evidence="6" id="KW-0862">Zinc</keyword>
<evidence type="ECO:0000256" key="5">
    <source>
        <dbReference type="ARBA" id="ARBA00023136"/>
    </source>
</evidence>
<dbReference type="GO" id="GO:0038023">
    <property type="term" value="F:signaling receptor activity"/>
    <property type="evidence" value="ECO:0007669"/>
    <property type="project" value="TreeGrafter"/>
</dbReference>
<organism evidence="8 9">
    <name type="scientific">Lepidopterella palustris CBS 459.81</name>
    <dbReference type="NCBI Taxonomy" id="1314670"/>
    <lineage>
        <taxon>Eukaryota</taxon>
        <taxon>Fungi</taxon>
        <taxon>Dikarya</taxon>
        <taxon>Ascomycota</taxon>
        <taxon>Pezizomycotina</taxon>
        <taxon>Dothideomycetes</taxon>
        <taxon>Pleosporomycetidae</taxon>
        <taxon>Mytilinidiales</taxon>
        <taxon>Argynnaceae</taxon>
        <taxon>Lepidopterella</taxon>
    </lineage>
</organism>
<evidence type="ECO:0000256" key="4">
    <source>
        <dbReference type="ARBA" id="ARBA00022989"/>
    </source>
</evidence>
<dbReference type="AlphaFoldDB" id="A0A8E2JEC3"/>
<dbReference type="GO" id="GO:0016020">
    <property type="term" value="C:membrane"/>
    <property type="evidence" value="ECO:0007669"/>
    <property type="project" value="UniProtKB-SubCell"/>
</dbReference>
<keyword evidence="9" id="KW-1185">Reference proteome</keyword>
<evidence type="ECO:0000256" key="2">
    <source>
        <dbReference type="ARBA" id="ARBA00007018"/>
    </source>
</evidence>
<feature type="binding site" evidence="6">
    <location>
        <position position="284"/>
    </location>
    <ligand>
        <name>Zn(2+)</name>
        <dbReference type="ChEBI" id="CHEBI:29105"/>
    </ligand>
</feature>
<dbReference type="GO" id="GO:0046872">
    <property type="term" value="F:metal ion binding"/>
    <property type="evidence" value="ECO:0007669"/>
    <property type="project" value="UniProtKB-KW"/>
</dbReference>
<keyword evidence="4 7" id="KW-1133">Transmembrane helix</keyword>
<feature type="transmembrane region" description="Helical" evidence="7">
    <location>
        <begin position="286"/>
        <end position="303"/>
    </location>
</feature>
<keyword evidence="3 7" id="KW-0812">Transmembrane</keyword>
<dbReference type="Pfam" id="PF03006">
    <property type="entry name" value="HlyIII"/>
    <property type="match status" value="1"/>
</dbReference>
<feature type="binding site" evidence="6">
    <location>
        <position position="288"/>
    </location>
    <ligand>
        <name>Zn(2+)</name>
        <dbReference type="ChEBI" id="CHEBI:29105"/>
    </ligand>
</feature>
<dbReference type="PANTHER" id="PTHR20855">
    <property type="entry name" value="ADIPOR/PROGESTIN RECEPTOR-RELATED"/>
    <property type="match status" value="1"/>
</dbReference>
<name>A0A8E2JEC3_9PEZI</name>
<keyword evidence="5 7" id="KW-0472">Membrane</keyword>
<feature type="transmembrane region" description="Helical" evidence="7">
    <location>
        <begin position="248"/>
        <end position="265"/>
    </location>
</feature>
<evidence type="ECO:0000256" key="7">
    <source>
        <dbReference type="SAM" id="Phobius"/>
    </source>
</evidence>
<feature type="transmembrane region" description="Helical" evidence="7">
    <location>
        <begin position="85"/>
        <end position="105"/>
    </location>
</feature>
<comment type="similarity">
    <text evidence="2">Belongs to the ADIPOR family.</text>
</comment>
<evidence type="ECO:0000313" key="9">
    <source>
        <dbReference type="Proteomes" id="UP000250266"/>
    </source>
</evidence>
<dbReference type="GO" id="GO:0006882">
    <property type="term" value="P:intracellular zinc ion homeostasis"/>
    <property type="evidence" value="ECO:0007669"/>
    <property type="project" value="TreeGrafter"/>
</dbReference>
<dbReference type="Proteomes" id="UP000250266">
    <property type="component" value="Unassembled WGS sequence"/>
</dbReference>
<feature type="binding site" evidence="6">
    <location>
        <position position="138"/>
    </location>
    <ligand>
        <name>Zn(2+)</name>
        <dbReference type="ChEBI" id="CHEBI:29105"/>
    </ligand>
</feature>
<evidence type="ECO:0000256" key="3">
    <source>
        <dbReference type="ARBA" id="ARBA00022692"/>
    </source>
</evidence>
<dbReference type="OrthoDB" id="529367at2759"/>
<feature type="transmembrane region" description="Helical" evidence="7">
    <location>
        <begin position="150"/>
        <end position="172"/>
    </location>
</feature>
<dbReference type="EMBL" id="KV745001">
    <property type="protein sequence ID" value="OCK79520.1"/>
    <property type="molecule type" value="Genomic_DNA"/>
</dbReference>